<dbReference type="OrthoDB" id="6159439at2759"/>
<dbReference type="Proteomes" id="UP000194236">
    <property type="component" value="Unassembled WGS sequence"/>
</dbReference>
<keyword evidence="3" id="KW-1185">Reference proteome</keyword>
<feature type="compositionally biased region" description="Low complexity" evidence="1">
    <location>
        <begin position="66"/>
        <end position="95"/>
    </location>
</feature>
<evidence type="ECO:0000313" key="3">
    <source>
        <dbReference type="Proteomes" id="UP000194236"/>
    </source>
</evidence>
<sequence>MLKSSQPGVGGVVPPPTTTNGSANSNLGHPPTATTPQTPPETPETNSPSSVGPPQSMLSTPGGNGQSQQPGSLGSTNLSSSLSSTVSPPSAMSPPITSWDMNPAKTAMANSYIPQYSWYHHGHDQQLLT</sequence>
<protein>
    <submittedName>
        <fullName evidence="2">Girdin-like protein</fullName>
    </submittedName>
</protein>
<dbReference type="AlphaFoldDB" id="A0A1Y3B5E8"/>
<evidence type="ECO:0000256" key="1">
    <source>
        <dbReference type="SAM" id="MobiDB-lite"/>
    </source>
</evidence>
<evidence type="ECO:0000313" key="2">
    <source>
        <dbReference type="EMBL" id="OTF76060.1"/>
    </source>
</evidence>
<feature type="compositionally biased region" description="Polar residues" evidence="1">
    <location>
        <begin position="46"/>
        <end position="61"/>
    </location>
</feature>
<gene>
    <name evidence="2" type="ORF">BLA29_010762</name>
</gene>
<reference evidence="2 3" key="1">
    <citation type="submission" date="2017-03" db="EMBL/GenBank/DDBJ databases">
        <title>Genome Survey of Euroglyphus maynei.</title>
        <authorList>
            <person name="Arlian L.G."/>
            <person name="Morgan M.S."/>
            <person name="Rider S.D."/>
        </authorList>
    </citation>
    <scope>NUCLEOTIDE SEQUENCE [LARGE SCALE GENOMIC DNA]</scope>
    <source>
        <strain evidence="2">Arlian Lab</strain>
        <tissue evidence="2">Whole body</tissue>
    </source>
</reference>
<comment type="caution">
    <text evidence="2">The sequence shown here is derived from an EMBL/GenBank/DDBJ whole genome shotgun (WGS) entry which is preliminary data.</text>
</comment>
<feature type="region of interest" description="Disordered" evidence="1">
    <location>
        <begin position="1"/>
        <end position="102"/>
    </location>
</feature>
<accession>A0A1Y3B5E8</accession>
<name>A0A1Y3B5E8_EURMA</name>
<organism evidence="2 3">
    <name type="scientific">Euroglyphus maynei</name>
    <name type="common">Mayne's house dust mite</name>
    <dbReference type="NCBI Taxonomy" id="6958"/>
    <lineage>
        <taxon>Eukaryota</taxon>
        <taxon>Metazoa</taxon>
        <taxon>Ecdysozoa</taxon>
        <taxon>Arthropoda</taxon>
        <taxon>Chelicerata</taxon>
        <taxon>Arachnida</taxon>
        <taxon>Acari</taxon>
        <taxon>Acariformes</taxon>
        <taxon>Sarcoptiformes</taxon>
        <taxon>Astigmata</taxon>
        <taxon>Psoroptidia</taxon>
        <taxon>Analgoidea</taxon>
        <taxon>Pyroglyphidae</taxon>
        <taxon>Pyroglyphinae</taxon>
        <taxon>Euroglyphus</taxon>
    </lineage>
</organism>
<proteinExistence type="predicted"/>
<dbReference type="EMBL" id="MUJZ01039259">
    <property type="protein sequence ID" value="OTF76060.1"/>
    <property type="molecule type" value="Genomic_DNA"/>
</dbReference>